<name>A0AAW1W5B6_RUBAR</name>
<dbReference type="GO" id="GO:0000245">
    <property type="term" value="P:spliceosomal complex assembly"/>
    <property type="evidence" value="ECO:0007669"/>
    <property type="project" value="TreeGrafter"/>
</dbReference>
<dbReference type="InterPro" id="IPR003107">
    <property type="entry name" value="HAT"/>
</dbReference>
<protein>
    <recommendedName>
        <fullName evidence="8">Pre-mRNA-splicing factor Syf1-like N-terminal HAT-repeats domain-containing protein</fullName>
    </recommendedName>
</protein>
<dbReference type="PANTHER" id="PTHR11246:SF3">
    <property type="entry name" value="CROOKED NECK-LIKE PROTEIN 1"/>
    <property type="match status" value="1"/>
</dbReference>
<reference evidence="9 10" key="1">
    <citation type="journal article" date="2023" name="G3 (Bethesda)">
        <title>A chromosome-length genome assembly and annotation of blackberry (Rubus argutus, cv. 'Hillquist').</title>
        <authorList>
            <person name="Bruna T."/>
            <person name="Aryal R."/>
            <person name="Dudchenko O."/>
            <person name="Sargent D.J."/>
            <person name="Mead D."/>
            <person name="Buti M."/>
            <person name="Cavallini A."/>
            <person name="Hytonen T."/>
            <person name="Andres J."/>
            <person name="Pham M."/>
            <person name="Weisz D."/>
            <person name="Mascagni F."/>
            <person name="Usai G."/>
            <person name="Natali L."/>
            <person name="Bassil N."/>
            <person name="Fernandez G.E."/>
            <person name="Lomsadze A."/>
            <person name="Armour M."/>
            <person name="Olukolu B."/>
            <person name="Poorten T."/>
            <person name="Britton C."/>
            <person name="Davik J."/>
            <person name="Ashrafi H."/>
            <person name="Aiden E.L."/>
            <person name="Borodovsky M."/>
            <person name="Worthington M."/>
        </authorList>
    </citation>
    <scope>NUCLEOTIDE SEQUENCE [LARGE SCALE GENOMIC DNA]</scope>
    <source>
        <strain evidence="9">PI 553951</strain>
    </source>
</reference>
<evidence type="ECO:0000259" key="8">
    <source>
        <dbReference type="Pfam" id="PF23233"/>
    </source>
</evidence>
<dbReference type="FunFam" id="1.25.40.10:FF:000072">
    <property type="entry name" value="Crooked neck-like protein 1"/>
    <property type="match status" value="1"/>
</dbReference>
<keyword evidence="6" id="KW-0508">mRNA splicing</keyword>
<gene>
    <name evidence="9" type="ORF">M0R45_038343</name>
</gene>
<feature type="domain" description="Pre-mRNA-splicing factor Syf1-like N-terminal HAT-repeats" evidence="8">
    <location>
        <begin position="253"/>
        <end position="420"/>
    </location>
</feature>
<evidence type="ECO:0000313" key="9">
    <source>
        <dbReference type="EMBL" id="KAK9914571.1"/>
    </source>
</evidence>
<dbReference type="Pfam" id="PF23240">
    <property type="entry name" value="HAT_PRP39_N"/>
    <property type="match status" value="1"/>
</dbReference>
<evidence type="ECO:0000256" key="3">
    <source>
        <dbReference type="ARBA" id="ARBA00022664"/>
    </source>
</evidence>
<dbReference type="EMBL" id="JBEDUW010000007">
    <property type="protein sequence ID" value="KAK9914571.1"/>
    <property type="molecule type" value="Genomic_DNA"/>
</dbReference>
<comment type="similarity">
    <text evidence="2">Belongs to the crooked-neck family.</text>
</comment>
<evidence type="ECO:0000256" key="5">
    <source>
        <dbReference type="ARBA" id="ARBA00022737"/>
    </source>
</evidence>
<keyword evidence="7" id="KW-0539">Nucleus</keyword>
<dbReference type="Gene3D" id="1.25.40.10">
    <property type="entry name" value="Tetratricopeptide repeat domain"/>
    <property type="match status" value="2"/>
</dbReference>
<evidence type="ECO:0000256" key="1">
    <source>
        <dbReference type="ARBA" id="ARBA00004123"/>
    </source>
</evidence>
<evidence type="ECO:0000313" key="10">
    <source>
        <dbReference type="Proteomes" id="UP001457282"/>
    </source>
</evidence>
<evidence type="ECO:0000256" key="6">
    <source>
        <dbReference type="ARBA" id="ARBA00023187"/>
    </source>
</evidence>
<accession>A0AAW1W5B6</accession>
<dbReference type="Proteomes" id="UP001457282">
    <property type="component" value="Unassembled WGS sequence"/>
</dbReference>
<dbReference type="GO" id="GO:0000974">
    <property type="term" value="C:Prp19 complex"/>
    <property type="evidence" value="ECO:0007669"/>
    <property type="project" value="TreeGrafter"/>
</dbReference>
<keyword evidence="10" id="KW-1185">Reference proteome</keyword>
<dbReference type="SMART" id="SM00386">
    <property type="entry name" value="HAT"/>
    <property type="match status" value="11"/>
</dbReference>
<dbReference type="InterPro" id="IPR011990">
    <property type="entry name" value="TPR-like_helical_dom_sf"/>
</dbReference>
<dbReference type="GO" id="GO:0071014">
    <property type="term" value="C:post-mRNA release spliceosomal complex"/>
    <property type="evidence" value="ECO:0007669"/>
    <property type="project" value="TreeGrafter"/>
</dbReference>
<dbReference type="PANTHER" id="PTHR11246">
    <property type="entry name" value="PRE-MRNA SPLICING FACTOR"/>
    <property type="match status" value="1"/>
</dbReference>
<evidence type="ECO:0000256" key="4">
    <source>
        <dbReference type="ARBA" id="ARBA00022728"/>
    </source>
</evidence>
<comment type="subcellular location">
    <subcellularLocation>
        <location evidence="1">Nucleus</location>
    </subcellularLocation>
</comment>
<dbReference type="InterPro" id="IPR045075">
    <property type="entry name" value="Syf1-like"/>
</dbReference>
<evidence type="ECO:0000256" key="2">
    <source>
        <dbReference type="ARBA" id="ARBA00008644"/>
    </source>
</evidence>
<proteinExistence type="inferred from homology"/>
<dbReference type="AlphaFoldDB" id="A0AAW1W5B6"/>
<keyword evidence="4" id="KW-0747">Spliceosome</keyword>
<keyword evidence="3" id="KW-0507">mRNA processing</keyword>
<dbReference type="GO" id="GO:0071011">
    <property type="term" value="C:precatalytic spliceosome"/>
    <property type="evidence" value="ECO:0007669"/>
    <property type="project" value="TreeGrafter"/>
</dbReference>
<keyword evidence="5" id="KW-0677">Repeat</keyword>
<organism evidence="9 10">
    <name type="scientific">Rubus argutus</name>
    <name type="common">Southern blackberry</name>
    <dbReference type="NCBI Taxonomy" id="59490"/>
    <lineage>
        <taxon>Eukaryota</taxon>
        <taxon>Viridiplantae</taxon>
        <taxon>Streptophyta</taxon>
        <taxon>Embryophyta</taxon>
        <taxon>Tracheophyta</taxon>
        <taxon>Spermatophyta</taxon>
        <taxon>Magnoliopsida</taxon>
        <taxon>eudicotyledons</taxon>
        <taxon>Gunneridae</taxon>
        <taxon>Pentapetalae</taxon>
        <taxon>rosids</taxon>
        <taxon>fabids</taxon>
        <taxon>Rosales</taxon>
        <taxon>Rosaceae</taxon>
        <taxon>Rosoideae</taxon>
        <taxon>Rosoideae incertae sedis</taxon>
        <taxon>Rubus</taxon>
    </lineage>
</organism>
<comment type="caution">
    <text evidence="9">The sequence shown here is derived from an EMBL/GenBank/DDBJ whole genome shotgun (WGS) entry which is preliminary data.</text>
</comment>
<dbReference type="Pfam" id="PF23233">
    <property type="entry name" value="HAT_Syf1_CNRKL1_N"/>
    <property type="match status" value="1"/>
</dbReference>
<dbReference type="GO" id="GO:0071007">
    <property type="term" value="C:U2-type catalytic step 2 spliceosome"/>
    <property type="evidence" value="ECO:0007669"/>
    <property type="project" value="TreeGrafter"/>
</dbReference>
<sequence>MERKQNIAGDNTGELAEDYQIRKRAEFEDRIRTNFRSSGMWIDYANWEMKNRLFDRARSVFVRAISSLPTEDELWHKYIHMEERLGNVAVARNVFERWTTTETWKMLGEQVWLSFIKFELRNNDIDRARAIFERFVQYYRRPHRAGPWIRYAKFEMKNGDSFRARNVYARAMQSYVKNDDDDDYEQAQLLLAAFSKFEAERARCVALDQWPVAHFLSNKFVSFKKPYGNGDDRETTIEDDVIVRNSRKNPREYYEDEVRKNPLNYDLWLDYIKLLQQQQQPEAETKGKDDTRIREVYKRAISNVPPAPEKRYWKRYIYLWINYALYEELGTGDSELARHVYRDCLELIPHDKFSFAKIWLLAAQCEMRQLNLKGARQILESAIVKAPNAKIFNNYIELELQLGNITHCRKLYDKYIGWSPQNCQVWIKCAEFEDSLSQTERVRSLFEMAVGKPELDRPDLLWEAYIEFERSQNDVETWED</sequence>
<evidence type="ECO:0000256" key="7">
    <source>
        <dbReference type="ARBA" id="ARBA00023242"/>
    </source>
</evidence>
<dbReference type="InterPro" id="IPR055433">
    <property type="entry name" value="HAT_Syf1-like_N"/>
</dbReference>
<dbReference type="SUPFAM" id="SSF48452">
    <property type="entry name" value="TPR-like"/>
    <property type="match status" value="3"/>
</dbReference>